<sequence length="606" mass="66794">MKINTTLDPRKSYSSKVALGFVAVLIVGAVVGGFMFTTIDSEVRTDQEASLEEQSKIQANFTDTNLQQELGFTEEIANALESEPDLGNLETELSALSIDEDIRRMHYADVGGEVRASSDAGDFGKIVATSDPGKFRNKQLGNMGYQGARQVWNTQEPIVFFRQDGDQSSWVFMAPLDHQGTDGVLVREFTATAFLDTLDTVVPDSQTRLVNADGTVVLDTENPEMIGKSHVEDGRSPAVKNALDGTSGVTTLGGDKAGAGQKAVVSYDQTENGWAVVSFAEPSHLYNLASSVRQHLFLLLGAFGLMLLAFALVIERPTVKSISELTDDAAELRDGNLDTEIQSSRDDDLGELFETFDAMRTKLKDRIEEAEKAQREAEVARVEAEELANHLQKKADEYSEVMQDVSNGDMTQRMSGDREESMDRIAEEFNDMVNELEKTTGQLQGYVDEVEESGAEVEQSALTVREASEQVADSIQKISDDAYEQQEQIEVIIEDLNRIAAMAAELETRYSDTQMQKMSEQLEQTAGQLDTVEELTSQTMTEAEEVAGAAEEQAAELNAVSERANALQRYARPLRDILGRFQTEQEHEFVFSVGPTEMSSPQQDDD</sequence>
<dbReference type="SMART" id="SM00304">
    <property type="entry name" value="HAMP"/>
    <property type="match status" value="2"/>
</dbReference>
<keyword evidence="3" id="KW-0175">Coiled coil</keyword>
<evidence type="ECO:0000259" key="5">
    <source>
        <dbReference type="PROSITE" id="PS50885"/>
    </source>
</evidence>
<feature type="domain" description="HAMP" evidence="5">
    <location>
        <begin position="389"/>
        <end position="441"/>
    </location>
</feature>
<dbReference type="RefSeq" id="WP_267638395.1">
    <property type="nucleotide sequence ID" value="NZ_JAODIY010000013.1"/>
</dbReference>
<keyword evidence="4" id="KW-1133">Transmembrane helix</keyword>
<dbReference type="Gene3D" id="1.10.287.950">
    <property type="entry name" value="Methyl-accepting chemotaxis protein"/>
    <property type="match status" value="1"/>
</dbReference>
<protein>
    <submittedName>
        <fullName evidence="6">HAMP domain-containing protein</fullName>
    </submittedName>
</protein>
<evidence type="ECO:0000256" key="3">
    <source>
        <dbReference type="SAM" id="Coils"/>
    </source>
</evidence>
<dbReference type="SUPFAM" id="SSF58104">
    <property type="entry name" value="Methyl-accepting chemotaxis protein (MCP) signaling domain"/>
    <property type="match status" value="1"/>
</dbReference>
<evidence type="ECO:0000313" key="6">
    <source>
        <dbReference type="EMBL" id="MFC7124830.1"/>
    </source>
</evidence>
<comment type="caution">
    <text evidence="6">The sequence shown here is derived from an EMBL/GenBank/DDBJ whole genome shotgun (WGS) entry which is preliminary data.</text>
</comment>
<feature type="transmembrane region" description="Helical" evidence="4">
    <location>
        <begin position="17"/>
        <end position="36"/>
    </location>
</feature>
<feature type="coiled-coil region" evidence="3">
    <location>
        <begin position="515"/>
        <end position="560"/>
    </location>
</feature>
<dbReference type="PANTHER" id="PTHR32089">
    <property type="entry name" value="METHYL-ACCEPTING CHEMOTAXIS PROTEIN MCPB"/>
    <property type="match status" value="1"/>
</dbReference>
<keyword evidence="4" id="KW-0812">Transmembrane</keyword>
<proteinExistence type="inferred from homology"/>
<dbReference type="CDD" id="cd06225">
    <property type="entry name" value="HAMP"/>
    <property type="match status" value="1"/>
</dbReference>
<accession>A0ABD5X0U7</accession>
<dbReference type="EMBL" id="JBHSZQ010000002">
    <property type="protein sequence ID" value="MFC7124830.1"/>
    <property type="molecule type" value="Genomic_DNA"/>
</dbReference>
<evidence type="ECO:0000313" key="7">
    <source>
        <dbReference type="Proteomes" id="UP001596414"/>
    </source>
</evidence>
<dbReference type="Proteomes" id="UP001596414">
    <property type="component" value="Unassembled WGS sequence"/>
</dbReference>
<name>A0ABD5X0U7_9EURY</name>
<reference evidence="6 7" key="1">
    <citation type="journal article" date="2014" name="Int. J. Syst. Evol. Microbiol.">
        <title>Complete genome sequence of Corynebacterium casei LMG S-19264T (=DSM 44701T), isolated from a smear-ripened cheese.</title>
        <authorList>
            <consortium name="US DOE Joint Genome Institute (JGI-PGF)"/>
            <person name="Walter F."/>
            <person name="Albersmeier A."/>
            <person name="Kalinowski J."/>
            <person name="Ruckert C."/>
        </authorList>
    </citation>
    <scope>NUCLEOTIDE SEQUENCE [LARGE SCALE GENOMIC DNA]</scope>
    <source>
        <strain evidence="6 7">CGMCC 4.7215</strain>
    </source>
</reference>
<evidence type="ECO:0000256" key="2">
    <source>
        <dbReference type="ARBA" id="ARBA00029447"/>
    </source>
</evidence>
<organism evidence="6 7">
    <name type="scientific">Halovenus rubra</name>
    <dbReference type="NCBI Taxonomy" id="869890"/>
    <lineage>
        <taxon>Archaea</taxon>
        <taxon>Methanobacteriati</taxon>
        <taxon>Methanobacteriota</taxon>
        <taxon>Stenosarchaea group</taxon>
        <taxon>Halobacteria</taxon>
        <taxon>Halobacteriales</taxon>
        <taxon>Haloarculaceae</taxon>
        <taxon>Halovenus</taxon>
    </lineage>
</organism>
<dbReference type="Pfam" id="PF00672">
    <property type="entry name" value="HAMP"/>
    <property type="match status" value="2"/>
</dbReference>
<feature type="coiled-coil region" evidence="3">
    <location>
        <begin position="353"/>
        <end position="401"/>
    </location>
</feature>
<feature type="domain" description="HAMP" evidence="5">
    <location>
        <begin position="316"/>
        <end position="368"/>
    </location>
</feature>
<evidence type="ECO:0000256" key="4">
    <source>
        <dbReference type="SAM" id="Phobius"/>
    </source>
</evidence>
<dbReference type="GO" id="GO:0007165">
    <property type="term" value="P:signal transduction"/>
    <property type="evidence" value="ECO:0007669"/>
    <property type="project" value="UniProtKB-KW"/>
</dbReference>
<dbReference type="PANTHER" id="PTHR32089:SF112">
    <property type="entry name" value="LYSOZYME-LIKE PROTEIN-RELATED"/>
    <property type="match status" value="1"/>
</dbReference>
<dbReference type="InterPro" id="IPR003660">
    <property type="entry name" value="HAMP_dom"/>
</dbReference>
<dbReference type="Gene3D" id="6.10.250.1910">
    <property type="match status" value="1"/>
</dbReference>
<dbReference type="AlphaFoldDB" id="A0ABD5X0U7"/>
<comment type="similarity">
    <text evidence="2">Belongs to the methyl-accepting chemotaxis (MCP) protein family.</text>
</comment>
<keyword evidence="4" id="KW-0472">Membrane</keyword>
<keyword evidence="1" id="KW-0807">Transducer</keyword>
<dbReference type="PROSITE" id="PS50885">
    <property type="entry name" value="HAMP"/>
    <property type="match status" value="2"/>
</dbReference>
<evidence type="ECO:0000256" key="1">
    <source>
        <dbReference type="ARBA" id="ARBA00023224"/>
    </source>
</evidence>
<gene>
    <name evidence="6" type="ORF">ACFQJ7_02085</name>
</gene>